<organism evidence="2 3">
    <name type="scientific">Furfurilactobacillus rossiae</name>
    <dbReference type="NCBI Taxonomy" id="231049"/>
    <lineage>
        <taxon>Bacteria</taxon>
        <taxon>Bacillati</taxon>
        <taxon>Bacillota</taxon>
        <taxon>Bacilli</taxon>
        <taxon>Lactobacillales</taxon>
        <taxon>Lactobacillaceae</taxon>
        <taxon>Furfurilactobacillus</taxon>
    </lineage>
</organism>
<reference evidence="2 3" key="1">
    <citation type="journal article" date="2019" name="Appl. Environ. Microbiol.">
        <title>Genetic determinants of hydroxycinnamic acid metabolism in heterofermentative lactobacilli.</title>
        <authorList>
            <person name="Gaur G."/>
            <person name="Oh J.H."/>
            <person name="Filannino P."/>
            <person name="Gobbetti M."/>
            <person name="van Pijkeren J.P."/>
            <person name="Ganzle M.G."/>
        </authorList>
    </citation>
    <scope>NUCLEOTIDE SEQUENCE [LARGE SCALE GENOMIC DNA]</scope>
    <source>
        <strain evidence="2 3">FUA3583</strain>
    </source>
</reference>
<sequence>MSGHLYIKPQNGDEFDLTQVIPQVSMLSLTNSSPQITPTYLQLAGSDGERIQNVAFGANAVTANVLVRAQNAAEFKLIAGSIYRLLMGRQTVRLRDDIEPNKCSYVIPKPFEITPAEGSHENVLAIPFDNPTGFRYSLAPSDQLEGTTDGLGFGMNLPDTDTPYTFTSNNFNVYNPSDIAIDPYINRHLLKITVQGAGSFTLANTTNGTSIKVNHNMVTGDTFVLDGVRSYLNGNADGLETDFGHIQLEKGNNEIAITGLSNPNITFSFPFIYF</sequence>
<dbReference type="Proteomes" id="UP000480570">
    <property type="component" value="Unassembled WGS sequence"/>
</dbReference>
<name>A0A7C9NN34_9LACO</name>
<protein>
    <submittedName>
        <fullName evidence="2">Phage tail family protein</fullName>
    </submittedName>
</protein>
<evidence type="ECO:0000313" key="2">
    <source>
        <dbReference type="EMBL" id="MYV04451.1"/>
    </source>
</evidence>
<accession>A0A7C9NN34</accession>
<feature type="domain" description="Siphovirus-type tail component RIFT-related" evidence="1">
    <location>
        <begin position="13"/>
        <end position="115"/>
    </location>
</feature>
<proteinExistence type="predicted"/>
<evidence type="ECO:0000259" key="1">
    <source>
        <dbReference type="Pfam" id="PF05709"/>
    </source>
</evidence>
<evidence type="ECO:0000313" key="3">
    <source>
        <dbReference type="Proteomes" id="UP000480570"/>
    </source>
</evidence>
<gene>
    <name evidence="2" type="ORF">GB992_00810</name>
</gene>
<dbReference type="AlphaFoldDB" id="A0A7C9NN34"/>
<dbReference type="InterPro" id="IPR008841">
    <property type="entry name" value="Siphovirus-type_tail_N"/>
</dbReference>
<comment type="caution">
    <text evidence="2">The sequence shown here is derived from an EMBL/GenBank/DDBJ whole genome shotgun (WGS) entry which is preliminary data.</text>
</comment>
<dbReference type="Pfam" id="PF05709">
    <property type="entry name" value="Sipho_tail"/>
    <property type="match status" value="1"/>
</dbReference>
<dbReference type="EMBL" id="WEZT01000002">
    <property type="protein sequence ID" value="MYV04451.1"/>
    <property type="molecule type" value="Genomic_DNA"/>
</dbReference>
<dbReference type="Gene3D" id="2.40.30.200">
    <property type="match status" value="1"/>
</dbReference>